<gene>
    <name evidence="1" type="ORF">FHR87_003893</name>
</gene>
<proteinExistence type="predicted"/>
<organism evidence="1 2">
    <name type="scientific">Azomonas macrocytogenes</name>
    <name type="common">Azotobacter macrocytogenes</name>
    <dbReference type="NCBI Taxonomy" id="69962"/>
    <lineage>
        <taxon>Bacteria</taxon>
        <taxon>Pseudomonadati</taxon>
        <taxon>Pseudomonadota</taxon>
        <taxon>Gammaproteobacteria</taxon>
        <taxon>Pseudomonadales</taxon>
        <taxon>Pseudomonadaceae</taxon>
        <taxon>Azomonas</taxon>
    </lineage>
</organism>
<accession>A0A839T981</accession>
<name>A0A839T981_AZOMA</name>
<keyword evidence="2" id="KW-1185">Reference proteome</keyword>
<evidence type="ECO:0000313" key="1">
    <source>
        <dbReference type="EMBL" id="MBB3105450.1"/>
    </source>
</evidence>
<dbReference type="RefSeq" id="WP_183168270.1">
    <property type="nucleotide sequence ID" value="NZ_JACHXI010000048.1"/>
</dbReference>
<dbReference type="AlphaFoldDB" id="A0A839T981"/>
<comment type="caution">
    <text evidence="1">The sequence shown here is derived from an EMBL/GenBank/DDBJ whole genome shotgun (WGS) entry which is preliminary data.</text>
</comment>
<evidence type="ECO:0000313" key="2">
    <source>
        <dbReference type="Proteomes" id="UP000549250"/>
    </source>
</evidence>
<reference evidence="1 2" key="1">
    <citation type="submission" date="2020-08" db="EMBL/GenBank/DDBJ databases">
        <title>Genomic Encyclopedia of Type Strains, Phase III (KMG-III): the genomes of soil and plant-associated and newly described type strains.</title>
        <authorList>
            <person name="Whitman W."/>
        </authorList>
    </citation>
    <scope>NUCLEOTIDE SEQUENCE [LARGE SCALE GENOMIC DNA]</scope>
    <source>
        <strain evidence="1 2">CECT 4462</strain>
    </source>
</reference>
<sequence>MLHRPIHDEVMGLASRLADECHPQVVHAEELARYARLTSACINAD</sequence>
<dbReference type="EMBL" id="JACHXI010000048">
    <property type="protein sequence ID" value="MBB3105450.1"/>
    <property type="molecule type" value="Genomic_DNA"/>
</dbReference>
<protein>
    <submittedName>
        <fullName evidence="1">Uncharacterized protein</fullName>
    </submittedName>
</protein>
<dbReference type="Proteomes" id="UP000549250">
    <property type="component" value="Unassembled WGS sequence"/>
</dbReference>